<protein>
    <submittedName>
        <fullName evidence="1">Nucleotidyl transferase AbiEii/AbiGii toxin family protein</fullName>
    </submittedName>
</protein>
<dbReference type="PIRSF" id="PIRSF021525">
    <property type="entry name" value="UCP021525"/>
    <property type="match status" value="1"/>
</dbReference>
<keyword evidence="1" id="KW-0808">Transferase</keyword>
<evidence type="ECO:0000313" key="1">
    <source>
        <dbReference type="EMBL" id="QKV54570.1"/>
    </source>
</evidence>
<organism evidence="1 2">
    <name type="scientific">Comamonas antarctica</name>
    <dbReference type="NCBI Taxonomy" id="2743470"/>
    <lineage>
        <taxon>Bacteria</taxon>
        <taxon>Pseudomonadati</taxon>
        <taxon>Pseudomonadota</taxon>
        <taxon>Betaproteobacteria</taxon>
        <taxon>Burkholderiales</taxon>
        <taxon>Comamonadaceae</taxon>
        <taxon>Comamonas</taxon>
    </lineage>
</organism>
<reference evidence="1 2" key="1">
    <citation type="submission" date="2020-06" db="EMBL/GenBank/DDBJ databases">
        <title>Acidovorax antarctica sp. nov., isolated from Corinth ice sheet soil, Antarctic Fields Peninsula.</title>
        <authorList>
            <person name="Xu Q."/>
            <person name="Peng F."/>
        </authorList>
    </citation>
    <scope>NUCLEOTIDE SEQUENCE [LARGE SCALE GENOMIC DNA]</scope>
    <source>
        <strain evidence="1 2">16-35-5</strain>
    </source>
</reference>
<proteinExistence type="predicted"/>
<dbReference type="Pfam" id="PF08843">
    <property type="entry name" value="AbiEii"/>
    <property type="match status" value="1"/>
</dbReference>
<gene>
    <name evidence="1" type="ORF">HUK68_17665</name>
</gene>
<keyword evidence="2" id="KW-1185">Reference proteome</keyword>
<accession>A0A6N1X9R1</accession>
<dbReference type="GO" id="GO:0016740">
    <property type="term" value="F:transferase activity"/>
    <property type="evidence" value="ECO:0007669"/>
    <property type="project" value="UniProtKB-KW"/>
</dbReference>
<dbReference type="InterPro" id="IPR014513">
    <property type="entry name" value="UCP021525"/>
</dbReference>
<name>A0A6N1X9R1_9BURK</name>
<evidence type="ECO:0000313" key="2">
    <source>
        <dbReference type="Proteomes" id="UP000509579"/>
    </source>
</evidence>
<dbReference type="EMBL" id="CP054840">
    <property type="protein sequence ID" value="QKV54570.1"/>
    <property type="molecule type" value="Genomic_DNA"/>
</dbReference>
<dbReference type="KEGG" id="aant:HUK68_17665"/>
<dbReference type="Proteomes" id="UP000509579">
    <property type="component" value="Chromosome"/>
</dbReference>
<dbReference type="InterPro" id="IPR014942">
    <property type="entry name" value="AbiEii"/>
</dbReference>
<dbReference type="RefSeq" id="WP_175505370.1">
    <property type="nucleotide sequence ID" value="NZ_CP054840.1"/>
</dbReference>
<sequence>MLKVRSDRPVDALLQQILRQVCDVAAVSGMEFFVGGAMARDILLTHVFGQKLARATRDVDLGLYVDDWGQFRRLKEQLVRSGHFAEEPAVAQRLHHHSGLPLDLIPFGGVATQDQAIAWPPGHDIVLNVAGFADAWRSSIMVDLGEGLQVKTCSLPALAVLKLIAWKDRGLENNKDATDFLLIARLYGPAQNEDRLYTTETELLLAAGGDPELAGAQLLGVDAAMQCQPETAQQISDLLADALLLQRLSDQLLRAQSGAIQDDGARAIENLIAAFIRGFATPR</sequence>
<dbReference type="AlphaFoldDB" id="A0A6N1X9R1"/>